<feature type="transmembrane region" description="Helical" evidence="1">
    <location>
        <begin position="151"/>
        <end position="176"/>
    </location>
</feature>
<dbReference type="AlphaFoldDB" id="A0A2H1FCH6"/>
<organism evidence="2 3">
    <name type="scientific">Candidatus Nitrosotalea okcheonensis</name>
    <dbReference type="NCBI Taxonomy" id="1903276"/>
    <lineage>
        <taxon>Archaea</taxon>
        <taxon>Nitrososphaerota</taxon>
        <taxon>Nitrososphaeria</taxon>
        <taxon>Nitrosotaleales</taxon>
        <taxon>Nitrosotaleaceae</taxon>
        <taxon>Nitrosotalea</taxon>
    </lineage>
</organism>
<evidence type="ECO:0008006" key="4">
    <source>
        <dbReference type="Google" id="ProtNLM"/>
    </source>
</evidence>
<dbReference type="Proteomes" id="UP000230607">
    <property type="component" value="Chromosome 1"/>
</dbReference>
<keyword evidence="1" id="KW-0472">Membrane</keyword>
<sequence length="364" mass="41629">MKVLSFKHVIIIAVITFLLSFLLHYPLLPSKVYDDVSYFWTSRPEIHGYQVPYTDYNLEYPAISGLVLYLSAQWHNILGYYITISLITLGFVLVSVCVLDKILLITNQPRNKIIYYVILTPVFVVYSIYSFDWIGIGLLLLSIYCCQKNKAYISGGFMGLAIATRIIPIVCVPFILREFKSWKQKAGFLCVAFLAWLGPNIYFMLKNFGGFLYSYAFQNSWHAEDSWLVIFGTEFPERQYVSLGLLAALLAIIYSKKRFNVWQACFLALLAFVLTSYKFPPQYMILLLPFFALVQTRYLLFIVASTLDALIILLLPAFQGAGLASWDISSPVQWIAIARQVILVPVFVSIFMSNKKRVNSTPVF</sequence>
<dbReference type="RefSeq" id="WP_231911820.1">
    <property type="nucleotide sequence ID" value="NZ_LT841358.1"/>
</dbReference>
<feature type="transmembrane region" description="Helical" evidence="1">
    <location>
        <begin position="261"/>
        <end position="277"/>
    </location>
</feature>
<feature type="transmembrane region" description="Helical" evidence="1">
    <location>
        <begin position="332"/>
        <end position="352"/>
    </location>
</feature>
<accession>A0A2H1FCH6</accession>
<feature type="transmembrane region" description="Helical" evidence="1">
    <location>
        <begin position="113"/>
        <end position="131"/>
    </location>
</feature>
<protein>
    <recommendedName>
        <fullName evidence="4">DUF2029 domain-containing protein</fullName>
    </recommendedName>
</protein>
<evidence type="ECO:0000256" key="1">
    <source>
        <dbReference type="SAM" id="Phobius"/>
    </source>
</evidence>
<proteinExistence type="predicted"/>
<keyword evidence="1" id="KW-1133">Transmembrane helix</keyword>
<feature type="transmembrane region" description="Helical" evidence="1">
    <location>
        <begin position="78"/>
        <end position="101"/>
    </location>
</feature>
<reference evidence="3" key="1">
    <citation type="submission" date="2017-03" db="EMBL/GenBank/DDBJ databases">
        <authorList>
            <person name="Herbold C."/>
        </authorList>
    </citation>
    <scope>NUCLEOTIDE SEQUENCE [LARGE SCALE GENOMIC DNA]</scope>
</reference>
<feature type="transmembrane region" description="Helical" evidence="1">
    <location>
        <begin position="307"/>
        <end position="326"/>
    </location>
</feature>
<evidence type="ECO:0000313" key="3">
    <source>
        <dbReference type="Proteomes" id="UP000230607"/>
    </source>
</evidence>
<keyword evidence="1" id="KW-0812">Transmembrane</keyword>
<evidence type="ECO:0000313" key="2">
    <source>
        <dbReference type="EMBL" id="SMH70457.1"/>
    </source>
</evidence>
<feature type="transmembrane region" description="Helical" evidence="1">
    <location>
        <begin position="9"/>
        <end position="28"/>
    </location>
</feature>
<gene>
    <name evidence="2" type="ORF">NCS_10264</name>
</gene>
<name>A0A2H1FCH6_9ARCH</name>
<feature type="transmembrane region" description="Helical" evidence="1">
    <location>
        <begin position="188"/>
        <end position="205"/>
    </location>
</feature>
<keyword evidence="3" id="KW-1185">Reference proteome</keyword>
<dbReference type="EMBL" id="LT841358">
    <property type="protein sequence ID" value="SMH70457.1"/>
    <property type="molecule type" value="Genomic_DNA"/>
</dbReference>